<dbReference type="AlphaFoldDB" id="A0A4P8IU27"/>
<dbReference type="RefSeq" id="WP_137333663.1">
    <property type="nucleotide sequence ID" value="NZ_CP040077.1"/>
</dbReference>
<dbReference type="SUPFAM" id="SSF52518">
    <property type="entry name" value="Thiamin diphosphate-binding fold (THDP-binding)"/>
    <property type="match status" value="2"/>
</dbReference>
<name>A0A4P8IU27_9BURK</name>
<dbReference type="InterPro" id="IPR029061">
    <property type="entry name" value="THDP-binding"/>
</dbReference>
<dbReference type="InterPro" id="IPR033248">
    <property type="entry name" value="Transketolase_C"/>
</dbReference>
<comment type="function">
    <text evidence="2">E1 component of the 2-oxoglutarate dehydrogenase (OGDH) complex which catalyzes the decarboxylation of 2-oxoglutarate, the first step in the conversion of 2-oxoglutarate to succinyl-CoA and CO(2).</text>
</comment>
<dbReference type="CDD" id="cd02000">
    <property type="entry name" value="TPP_E1_PDC_ADC_BCADC"/>
    <property type="match status" value="1"/>
</dbReference>
<dbReference type="InterPro" id="IPR001017">
    <property type="entry name" value="DH_E1"/>
</dbReference>
<keyword evidence="4" id="KW-0786">Thiamine pyrophosphate</keyword>
<protein>
    <submittedName>
        <fullName evidence="6">Pyruvate dehydrogenase</fullName>
    </submittedName>
</protein>
<dbReference type="Pfam" id="PF02780">
    <property type="entry name" value="Transketolase_C"/>
    <property type="match status" value="1"/>
</dbReference>
<evidence type="ECO:0000313" key="7">
    <source>
        <dbReference type="Proteomes" id="UP000298656"/>
    </source>
</evidence>
<dbReference type="GO" id="GO:0016624">
    <property type="term" value="F:oxidoreductase activity, acting on the aldehyde or oxo group of donors, disulfide as acceptor"/>
    <property type="evidence" value="ECO:0007669"/>
    <property type="project" value="InterPro"/>
</dbReference>
<keyword evidence="3" id="KW-0560">Oxidoreductase</keyword>
<dbReference type="Pfam" id="PF02779">
    <property type="entry name" value="Transket_pyr"/>
    <property type="match status" value="1"/>
</dbReference>
<evidence type="ECO:0000259" key="5">
    <source>
        <dbReference type="SMART" id="SM00861"/>
    </source>
</evidence>
<evidence type="ECO:0000256" key="3">
    <source>
        <dbReference type="ARBA" id="ARBA00023002"/>
    </source>
</evidence>
<sequence>MLRESEGSLLISTTKILEKALISRFVEESLLSLFSEGKLHGTVHTCIGQELVGSVISEFLLADDTIFSNHRCHGHFLSRHGDIEGLIGELMGRETGVSGGLGGSQHLYKDGFYSNGIQGGIVPVAAGLALGHKLRQHQNISVVFIGDGTLGEGVVYETFNIASKWELPLLIVLEDNKYSQSTSQEETLAGTIEGRAASFGIETIKANTWEPKELHTVAGNVIKNIRADSRPRLLHVETFRLKAHSKGDDTRPRSIVEPFEQRDPLNQFLANMSEAEAAWVDGLRQTVRDAIAKAERDPRASMSFEAGAPPLPSWTEASMPERSRVVSELNKVLDGMMSESDKVLIFGEDVLSPYGGAFKVTKGLSEKFPERVRNTPISEAAIVGIGVGLGLTEFRPIVEIMFGDFIGLAFDQIVNHAAKFQQMYNQQVSCNVIVRTPMGAGRGYGPTHSQSLDRHFFGVPGLRVLAMNHLTAPEQLYRPLGAQQCGPTLVIENKLLYGSYLMASPPEGYRLYHSDESFPTAWLRPDANEIDVTLLGYGGTSELLVKACELLFEEHDLIAQVISVMQVYPFSVSSIAERVAEAPCLLIVEEGQQFSGFGAEVISQLAENGQLADVSVGRLAPPPYCIPSSGPLEQEYLPDANSVVQAVLRMRAS</sequence>
<reference evidence="6 7" key="1">
    <citation type="submission" date="2019-05" db="EMBL/GenBank/DDBJ databases">
        <title>Burkholderia sp. DHOD12, isolated from subtropical forest soil.</title>
        <authorList>
            <person name="Gao Z.-H."/>
            <person name="Qiu L.-H."/>
        </authorList>
    </citation>
    <scope>NUCLEOTIDE SEQUENCE [LARGE SCALE GENOMIC DNA]</scope>
    <source>
        <strain evidence="6 7">DHOD12</strain>
    </source>
</reference>
<dbReference type="PANTHER" id="PTHR11516:SF2">
    <property type="entry name" value="PYRUVATE DEHYDROGENASE ALPHA SUBUNIT"/>
    <property type="match status" value="1"/>
</dbReference>
<dbReference type="SMART" id="SM00861">
    <property type="entry name" value="Transket_pyr"/>
    <property type="match status" value="1"/>
</dbReference>
<evidence type="ECO:0000313" key="6">
    <source>
        <dbReference type="EMBL" id="QCP50853.1"/>
    </source>
</evidence>
<dbReference type="Proteomes" id="UP000298656">
    <property type="component" value="Chromosome 1"/>
</dbReference>
<comment type="cofactor">
    <cofactor evidence="1">
        <name>thiamine diphosphate</name>
        <dbReference type="ChEBI" id="CHEBI:58937"/>
    </cofactor>
</comment>
<keyword evidence="7" id="KW-1185">Reference proteome</keyword>
<dbReference type="Gene3D" id="3.40.50.920">
    <property type="match status" value="1"/>
</dbReference>
<dbReference type="OrthoDB" id="9766715at2"/>
<proteinExistence type="predicted"/>
<dbReference type="Gene3D" id="3.40.50.970">
    <property type="match status" value="2"/>
</dbReference>
<organism evidence="6 7">
    <name type="scientific">Trinickia violacea</name>
    <dbReference type="NCBI Taxonomy" id="2571746"/>
    <lineage>
        <taxon>Bacteria</taxon>
        <taxon>Pseudomonadati</taxon>
        <taxon>Pseudomonadota</taxon>
        <taxon>Betaproteobacteria</taxon>
        <taxon>Burkholderiales</taxon>
        <taxon>Burkholderiaceae</taxon>
        <taxon>Trinickia</taxon>
    </lineage>
</organism>
<accession>A0A4P8IU27</accession>
<keyword evidence="6" id="KW-0670">Pyruvate</keyword>
<evidence type="ECO:0000256" key="4">
    <source>
        <dbReference type="ARBA" id="ARBA00023052"/>
    </source>
</evidence>
<gene>
    <name evidence="6" type="ORF">FAZ95_17855</name>
</gene>
<dbReference type="Pfam" id="PF00676">
    <property type="entry name" value="E1_dh"/>
    <property type="match status" value="1"/>
</dbReference>
<dbReference type="InterPro" id="IPR050642">
    <property type="entry name" value="PDH_E1_Alpha_Subunit"/>
</dbReference>
<dbReference type="GO" id="GO:0006086">
    <property type="term" value="P:pyruvate decarboxylation to acetyl-CoA"/>
    <property type="evidence" value="ECO:0007669"/>
    <property type="project" value="TreeGrafter"/>
</dbReference>
<dbReference type="KEGG" id="tvl:FAZ95_17855"/>
<dbReference type="PANTHER" id="PTHR11516">
    <property type="entry name" value="PYRUVATE DEHYDROGENASE E1 COMPONENT, ALPHA SUBUNIT BACTERIAL AND ORGANELLAR"/>
    <property type="match status" value="1"/>
</dbReference>
<dbReference type="EMBL" id="CP040077">
    <property type="protein sequence ID" value="QCP50853.1"/>
    <property type="molecule type" value="Genomic_DNA"/>
</dbReference>
<evidence type="ECO:0000256" key="2">
    <source>
        <dbReference type="ARBA" id="ARBA00003906"/>
    </source>
</evidence>
<dbReference type="InterPro" id="IPR009014">
    <property type="entry name" value="Transketo_C/PFOR_II"/>
</dbReference>
<dbReference type="SUPFAM" id="SSF52922">
    <property type="entry name" value="TK C-terminal domain-like"/>
    <property type="match status" value="1"/>
</dbReference>
<dbReference type="InterPro" id="IPR005475">
    <property type="entry name" value="Transketolase-like_Pyr-bd"/>
</dbReference>
<feature type="domain" description="Transketolase-like pyrimidine-binding" evidence="5">
    <location>
        <begin position="323"/>
        <end position="499"/>
    </location>
</feature>
<evidence type="ECO:0000256" key="1">
    <source>
        <dbReference type="ARBA" id="ARBA00001964"/>
    </source>
</evidence>